<dbReference type="PROSITE" id="PS50206">
    <property type="entry name" value="RHODANESE_3"/>
    <property type="match status" value="1"/>
</dbReference>
<reference evidence="2 3" key="1">
    <citation type="submission" date="2021-02" db="EMBL/GenBank/DDBJ databases">
        <title>Complete genome sequence of Lactococcus lactis strain K_LL004.</title>
        <authorList>
            <person name="Kim H.B."/>
        </authorList>
    </citation>
    <scope>NUCLEOTIDE SEQUENCE [LARGE SCALE GENOMIC DNA]</scope>
    <source>
        <strain evidence="2 3">K_LL004</strain>
    </source>
</reference>
<dbReference type="PANTHER" id="PTHR43031:SF1">
    <property type="entry name" value="PYRIDINE NUCLEOTIDE-DISULPHIDE OXIDOREDUCTASE"/>
    <property type="match status" value="1"/>
</dbReference>
<evidence type="ECO:0000313" key="2">
    <source>
        <dbReference type="EMBL" id="QSE76114.1"/>
    </source>
</evidence>
<dbReference type="Proteomes" id="UP000663608">
    <property type="component" value="Chromosome"/>
</dbReference>
<proteinExistence type="predicted"/>
<evidence type="ECO:0000313" key="3">
    <source>
        <dbReference type="Proteomes" id="UP000663608"/>
    </source>
</evidence>
<protein>
    <submittedName>
        <fullName evidence="2">Rhodanese-like domain-containing protein</fullName>
    </submittedName>
</protein>
<dbReference type="CDD" id="cd00158">
    <property type="entry name" value="RHOD"/>
    <property type="match status" value="1"/>
</dbReference>
<dbReference type="InterPro" id="IPR001763">
    <property type="entry name" value="Rhodanese-like_dom"/>
</dbReference>
<dbReference type="InterPro" id="IPR050229">
    <property type="entry name" value="GlpE_sulfurtransferase"/>
</dbReference>
<evidence type="ECO:0000259" key="1">
    <source>
        <dbReference type="PROSITE" id="PS50206"/>
    </source>
</evidence>
<organism evidence="2 3">
    <name type="scientific">Lactococcus taiwanensis</name>
    <dbReference type="NCBI Taxonomy" id="1151742"/>
    <lineage>
        <taxon>Bacteria</taxon>
        <taxon>Bacillati</taxon>
        <taxon>Bacillota</taxon>
        <taxon>Bacilli</taxon>
        <taxon>Lactobacillales</taxon>
        <taxon>Streptococcaceae</taxon>
        <taxon>Lactococcus</taxon>
    </lineage>
</organism>
<gene>
    <name evidence="2" type="ORF">JW886_06495</name>
</gene>
<dbReference type="KEGG" id="lti:JW886_06495"/>
<keyword evidence="3" id="KW-1185">Reference proteome</keyword>
<dbReference type="SMART" id="SM00450">
    <property type="entry name" value="RHOD"/>
    <property type="match status" value="1"/>
</dbReference>
<name>A0AA45KF54_9LACT</name>
<dbReference type="RefSeq" id="WP_205871613.1">
    <property type="nucleotide sequence ID" value="NZ_CP070872.1"/>
</dbReference>
<accession>A0AA45KF54</accession>
<dbReference type="InterPro" id="IPR036873">
    <property type="entry name" value="Rhodanese-like_dom_sf"/>
</dbReference>
<dbReference type="PANTHER" id="PTHR43031">
    <property type="entry name" value="FAD-DEPENDENT OXIDOREDUCTASE"/>
    <property type="match status" value="1"/>
</dbReference>
<feature type="domain" description="Rhodanese" evidence="1">
    <location>
        <begin position="21"/>
        <end position="102"/>
    </location>
</feature>
<dbReference type="AlphaFoldDB" id="A0AA45KF54"/>
<dbReference type="Gene3D" id="3.40.250.10">
    <property type="entry name" value="Rhodanese-like domain"/>
    <property type="match status" value="1"/>
</dbReference>
<sequence>MFHIFRQRKTITMPVLLQKLNKGRPVVGDVRERSEYEAGHLKGVRNVPLKELNQLSLANDTPVYVLCQSGKRSKQAYKTLEKKGMIVLDVEGGMNTYKGRVVK</sequence>
<dbReference type="EMBL" id="CP070872">
    <property type="protein sequence ID" value="QSE76114.1"/>
    <property type="molecule type" value="Genomic_DNA"/>
</dbReference>
<dbReference type="SUPFAM" id="SSF52821">
    <property type="entry name" value="Rhodanese/Cell cycle control phosphatase"/>
    <property type="match status" value="1"/>
</dbReference>
<dbReference type="Pfam" id="PF00581">
    <property type="entry name" value="Rhodanese"/>
    <property type="match status" value="1"/>
</dbReference>